<gene>
    <name evidence="8" type="ORF">METZ01_LOCUS88268</name>
</gene>
<dbReference type="PANTHER" id="PTHR30372">
    <property type="entry name" value="LIPID-A-DISACCHARIDE SYNTHASE"/>
    <property type="match status" value="1"/>
</dbReference>
<keyword evidence="5" id="KW-0808">Transferase</keyword>
<evidence type="ECO:0000256" key="6">
    <source>
        <dbReference type="ARBA" id="ARBA00023098"/>
    </source>
</evidence>
<name>A0A381V5F5_9ZZZZ</name>
<dbReference type="SUPFAM" id="SSF53756">
    <property type="entry name" value="UDP-Glycosyltransferase/glycogen phosphorylase"/>
    <property type="match status" value="1"/>
</dbReference>
<reference evidence="8" key="1">
    <citation type="submission" date="2018-05" db="EMBL/GenBank/DDBJ databases">
        <authorList>
            <person name="Lanie J.A."/>
            <person name="Ng W.-L."/>
            <person name="Kazmierczak K.M."/>
            <person name="Andrzejewski T.M."/>
            <person name="Davidsen T.M."/>
            <person name="Wayne K.J."/>
            <person name="Tettelin H."/>
            <person name="Glass J.I."/>
            <person name="Rusch D."/>
            <person name="Podicherti R."/>
            <person name="Tsui H.-C.T."/>
            <person name="Winkler M.E."/>
        </authorList>
    </citation>
    <scope>NUCLEOTIDE SEQUENCE</scope>
</reference>
<dbReference type="AlphaFoldDB" id="A0A381V5F5"/>
<dbReference type="GO" id="GO:0008915">
    <property type="term" value="F:lipid-A-disaccharide synthase activity"/>
    <property type="evidence" value="ECO:0007669"/>
    <property type="project" value="UniProtKB-EC"/>
</dbReference>
<keyword evidence="3" id="KW-0441">Lipid A biosynthesis</keyword>
<evidence type="ECO:0000256" key="2">
    <source>
        <dbReference type="ARBA" id="ARBA00022516"/>
    </source>
</evidence>
<evidence type="ECO:0000256" key="4">
    <source>
        <dbReference type="ARBA" id="ARBA00022676"/>
    </source>
</evidence>
<sequence length="411" mass="45399">MPAFPQSSINGLETTSPARIMIVAGEASGDLHGASLARAILHMVPTVDLLGVGGNNMQSAGVELIHHIGRLAVMGISEVLGHLGEVRVALNSLTTVARERQVDAVVLIDYPDFNLTLARRLRKQIPDVPIIYYISPQVWAWRRGRINKIAQLVDRMLVILPFEKELYESVGLEVDFVGHPLLDVIRLDNDRTKYSERHSLSSKDTWIGLLPGSRRTEVKRLLPPMLEAASSLLQHVERPCFLIPVSPALDITIYELVLARFPNLRQRTYLIENDYYPTVEHCRAAVVCSGTATLEAALVDTPMVVVYRASWLTYTLAKSLVRVPHIALVNLIAEQRAVPELVQGEVTGARIVDELRILLNDQVRRSAVQSALAKVRERLGGAGASEVAARRVLQAVGCIKPEDPSLAELIR</sequence>
<dbReference type="GO" id="GO:0005543">
    <property type="term" value="F:phospholipid binding"/>
    <property type="evidence" value="ECO:0007669"/>
    <property type="project" value="TreeGrafter"/>
</dbReference>
<comment type="catalytic activity">
    <reaction evidence="7">
        <text>a lipid X + a UDP-2-N,3-O-bis[(3R)-3-hydroxyacyl]-alpha-D-glucosamine = a lipid A disaccharide + UDP + H(+)</text>
        <dbReference type="Rhea" id="RHEA:67828"/>
        <dbReference type="ChEBI" id="CHEBI:15378"/>
        <dbReference type="ChEBI" id="CHEBI:58223"/>
        <dbReference type="ChEBI" id="CHEBI:137748"/>
        <dbReference type="ChEBI" id="CHEBI:176338"/>
        <dbReference type="ChEBI" id="CHEBI:176343"/>
        <dbReference type="EC" id="2.4.1.182"/>
    </reaction>
</comment>
<evidence type="ECO:0000313" key="8">
    <source>
        <dbReference type="EMBL" id="SVA35414.1"/>
    </source>
</evidence>
<dbReference type="EC" id="2.4.1.182" evidence="1"/>
<dbReference type="NCBIfam" id="TIGR00215">
    <property type="entry name" value="lpxB"/>
    <property type="match status" value="1"/>
</dbReference>
<dbReference type="GO" id="GO:0009245">
    <property type="term" value="P:lipid A biosynthetic process"/>
    <property type="evidence" value="ECO:0007669"/>
    <property type="project" value="UniProtKB-KW"/>
</dbReference>
<dbReference type="HAMAP" id="MF_00392">
    <property type="entry name" value="LpxB"/>
    <property type="match status" value="1"/>
</dbReference>
<dbReference type="Pfam" id="PF02684">
    <property type="entry name" value="LpxB"/>
    <property type="match status" value="1"/>
</dbReference>
<dbReference type="EMBL" id="UINC01007861">
    <property type="protein sequence ID" value="SVA35414.1"/>
    <property type="molecule type" value="Genomic_DNA"/>
</dbReference>
<proteinExistence type="inferred from homology"/>
<evidence type="ECO:0000256" key="3">
    <source>
        <dbReference type="ARBA" id="ARBA00022556"/>
    </source>
</evidence>
<organism evidence="8">
    <name type="scientific">marine metagenome</name>
    <dbReference type="NCBI Taxonomy" id="408172"/>
    <lineage>
        <taxon>unclassified sequences</taxon>
        <taxon>metagenomes</taxon>
        <taxon>ecological metagenomes</taxon>
    </lineage>
</organism>
<keyword evidence="6" id="KW-0443">Lipid metabolism</keyword>
<evidence type="ECO:0000256" key="1">
    <source>
        <dbReference type="ARBA" id="ARBA00012687"/>
    </source>
</evidence>
<dbReference type="InterPro" id="IPR003835">
    <property type="entry name" value="Glyco_trans_19"/>
</dbReference>
<keyword evidence="4" id="KW-0328">Glycosyltransferase</keyword>
<protein>
    <recommendedName>
        <fullName evidence="1">lipid-A-disaccharide synthase</fullName>
        <ecNumber evidence="1">2.4.1.182</ecNumber>
    </recommendedName>
</protein>
<evidence type="ECO:0000256" key="7">
    <source>
        <dbReference type="ARBA" id="ARBA00048975"/>
    </source>
</evidence>
<accession>A0A381V5F5</accession>
<keyword evidence="2" id="KW-0444">Lipid biosynthesis</keyword>
<dbReference type="GO" id="GO:0016020">
    <property type="term" value="C:membrane"/>
    <property type="evidence" value="ECO:0007669"/>
    <property type="project" value="GOC"/>
</dbReference>
<evidence type="ECO:0000256" key="5">
    <source>
        <dbReference type="ARBA" id="ARBA00022679"/>
    </source>
</evidence>
<dbReference type="PANTHER" id="PTHR30372:SF4">
    <property type="entry name" value="LIPID-A-DISACCHARIDE SYNTHASE, MITOCHONDRIAL-RELATED"/>
    <property type="match status" value="1"/>
</dbReference>